<name>A0A8T2TKU5_CERRI</name>
<dbReference type="EMBL" id="CM035417">
    <property type="protein sequence ID" value="KAH7423291.1"/>
    <property type="molecule type" value="Genomic_DNA"/>
</dbReference>
<accession>A0A8T2TKU5</accession>
<keyword evidence="2 4" id="KW-0328">Glycosyltransferase</keyword>
<evidence type="ECO:0000256" key="1">
    <source>
        <dbReference type="ARBA" id="ARBA00009995"/>
    </source>
</evidence>
<comment type="similarity">
    <text evidence="1 4">Belongs to the UDP-glycosyltransferase family.</text>
</comment>
<dbReference type="InterPro" id="IPR035595">
    <property type="entry name" value="UDP_glycos_trans_CS"/>
</dbReference>
<dbReference type="CDD" id="cd03784">
    <property type="entry name" value="GT1_Gtf-like"/>
    <property type="match status" value="1"/>
</dbReference>
<dbReference type="InterPro" id="IPR002213">
    <property type="entry name" value="UDP_glucos_trans"/>
</dbReference>
<dbReference type="Gene3D" id="3.40.50.2000">
    <property type="entry name" value="Glycogen Phosphorylase B"/>
    <property type="match status" value="2"/>
</dbReference>
<evidence type="ECO:0000256" key="4">
    <source>
        <dbReference type="RuleBase" id="RU003718"/>
    </source>
</evidence>
<evidence type="ECO:0000256" key="3">
    <source>
        <dbReference type="ARBA" id="ARBA00022679"/>
    </source>
</evidence>
<dbReference type="EMBL" id="CM035417">
    <property type="protein sequence ID" value="KAH7423292.1"/>
    <property type="molecule type" value="Genomic_DNA"/>
</dbReference>
<dbReference type="PROSITE" id="PS00375">
    <property type="entry name" value="UDPGT"/>
    <property type="match status" value="1"/>
</dbReference>
<dbReference type="Pfam" id="PF00201">
    <property type="entry name" value="UDPGT"/>
    <property type="match status" value="1"/>
</dbReference>
<dbReference type="PANTHER" id="PTHR11926">
    <property type="entry name" value="GLUCOSYL/GLUCURONOSYL TRANSFERASES"/>
    <property type="match status" value="1"/>
</dbReference>
<dbReference type="OrthoDB" id="5835829at2759"/>
<evidence type="ECO:0000256" key="5">
    <source>
        <dbReference type="RuleBase" id="RU362057"/>
    </source>
</evidence>
<dbReference type="SUPFAM" id="SSF53756">
    <property type="entry name" value="UDP-Glycosyltransferase/glycogen phosphorylase"/>
    <property type="match status" value="1"/>
</dbReference>
<dbReference type="FunFam" id="3.40.50.2000:FF:000078">
    <property type="entry name" value="Glycosyltransferase"/>
    <property type="match status" value="1"/>
</dbReference>
<gene>
    <name evidence="6" type="ORF">KP509_12G048100</name>
</gene>
<dbReference type="GO" id="GO:0080044">
    <property type="term" value="F:quercetin 7-O-glucosyltransferase activity"/>
    <property type="evidence" value="ECO:0007669"/>
    <property type="project" value="TreeGrafter"/>
</dbReference>
<dbReference type="AlphaFoldDB" id="A0A8T2TKU5"/>
<keyword evidence="7" id="KW-1185">Reference proteome</keyword>
<dbReference type="GO" id="GO:0080043">
    <property type="term" value="F:quercetin 3-O-glucosyltransferase activity"/>
    <property type="evidence" value="ECO:0007669"/>
    <property type="project" value="TreeGrafter"/>
</dbReference>
<dbReference type="EC" id="2.4.1.-" evidence="5"/>
<proteinExistence type="inferred from homology"/>
<reference evidence="6" key="1">
    <citation type="submission" date="2021-08" db="EMBL/GenBank/DDBJ databases">
        <title>WGS assembly of Ceratopteris richardii.</title>
        <authorList>
            <person name="Marchant D.B."/>
            <person name="Chen G."/>
            <person name="Jenkins J."/>
            <person name="Shu S."/>
            <person name="Leebens-Mack J."/>
            <person name="Grimwood J."/>
            <person name="Schmutz J."/>
            <person name="Soltis P."/>
            <person name="Soltis D."/>
            <person name="Chen Z.-H."/>
        </authorList>
    </citation>
    <scope>NUCLEOTIDE SEQUENCE</scope>
    <source>
        <strain evidence="6">Whitten #5841</strain>
        <tissue evidence="6">Leaf</tissue>
    </source>
</reference>
<comment type="caution">
    <text evidence="6">The sequence shown here is derived from an EMBL/GenBank/DDBJ whole genome shotgun (WGS) entry which is preliminary data.</text>
</comment>
<evidence type="ECO:0000313" key="7">
    <source>
        <dbReference type="Proteomes" id="UP000825935"/>
    </source>
</evidence>
<dbReference type="Proteomes" id="UP000825935">
    <property type="component" value="Chromosome 12"/>
</dbReference>
<keyword evidence="3 4" id="KW-0808">Transferase</keyword>
<dbReference type="PANTHER" id="PTHR11926:SF1494">
    <property type="entry name" value="FLAVONOL 3-O-GLUCOSYLTRANSFERASE UGT76E12-RELATED"/>
    <property type="match status" value="1"/>
</dbReference>
<dbReference type="EMBL" id="CM035417">
    <property type="protein sequence ID" value="KAH7423294.1"/>
    <property type="molecule type" value="Genomic_DNA"/>
</dbReference>
<dbReference type="OMA" id="NDISSCW"/>
<evidence type="ECO:0000313" key="6">
    <source>
        <dbReference type="EMBL" id="KAH7423292.1"/>
    </source>
</evidence>
<organism evidence="6 7">
    <name type="scientific">Ceratopteris richardii</name>
    <name type="common">Triangle waterfern</name>
    <dbReference type="NCBI Taxonomy" id="49495"/>
    <lineage>
        <taxon>Eukaryota</taxon>
        <taxon>Viridiplantae</taxon>
        <taxon>Streptophyta</taxon>
        <taxon>Embryophyta</taxon>
        <taxon>Tracheophyta</taxon>
        <taxon>Polypodiopsida</taxon>
        <taxon>Polypodiidae</taxon>
        <taxon>Polypodiales</taxon>
        <taxon>Pteridineae</taxon>
        <taxon>Pteridaceae</taxon>
        <taxon>Parkerioideae</taxon>
        <taxon>Ceratopteris</taxon>
    </lineage>
</organism>
<evidence type="ECO:0000256" key="2">
    <source>
        <dbReference type="ARBA" id="ARBA00022676"/>
    </source>
</evidence>
<protein>
    <recommendedName>
        <fullName evidence="5">Glycosyltransferase</fullName>
        <ecNumber evidence="5">2.4.1.-</ecNumber>
    </recommendedName>
</protein>
<sequence length="543" mass="61153">MLHEDIHMERPLTSLEGQVPSLGIDKENQRQEELHIVMVPYPFQGHINPMMQFAKSLVAKYPVTVSFVNIKYHHDRIQKFHDAEPRSTQVAADAHHNSATARCAFSTADSSPFGAHLQGNGKGKLQLLWIDIGLSKDFDFSALYSQIIEFRTAALMMKQPFEELLISLNRRHTVSCVVFGSFCPWVHDVCAEHGISSFFFWTQSAVSFSIYYHMSLLEANGFFPYKKQSGCDSASEESNATRSELIHYVPGVPPLHSSLYPTLLHVESVNDPMLETVRQQFAILPNCSGLIINSFEELEEDAYKALGEKVPYPVSLVGPLVPSAFLEENDISDTSFGSSLFHEKTDCVEWLNQQRKQSVLYISFGSICVPCPEELQAIAEGIRRSQKPFLWVLRPKSATNTLAEIFPNGFLEDTRERGLIIPWCPQVQVLSHPAVGAFLTHCGWNSTLESISTGVPLIAYPIFSDQPLNAKFLCDFWNVGVLLRSNAYDTIESSDVDIKVRNVLEDEGDILRKRCRELREMARRAVQAHGSARFRMGEFIGCL</sequence>
<dbReference type="EMBL" id="CM035417">
    <property type="protein sequence ID" value="KAH7423293.1"/>
    <property type="molecule type" value="Genomic_DNA"/>
</dbReference>